<evidence type="ECO:0000259" key="1">
    <source>
        <dbReference type="Pfam" id="PF13460"/>
    </source>
</evidence>
<dbReference type="InterPro" id="IPR036291">
    <property type="entry name" value="NAD(P)-bd_dom_sf"/>
</dbReference>
<dbReference type="RefSeq" id="WP_267622934.1">
    <property type="nucleotide sequence ID" value="NZ_JAODIW010000006.1"/>
</dbReference>
<protein>
    <submittedName>
        <fullName evidence="2">NAD(P)-dependent oxidoreductase</fullName>
    </submittedName>
</protein>
<dbReference type="PANTHER" id="PTHR43355:SF2">
    <property type="entry name" value="FLAVIN REDUCTASE (NADPH)"/>
    <property type="match status" value="1"/>
</dbReference>
<dbReference type="Pfam" id="PF13460">
    <property type="entry name" value="NAD_binding_10"/>
    <property type="match status" value="1"/>
</dbReference>
<comment type="caution">
    <text evidence="2">The sequence shown here is derived from an EMBL/GenBank/DDBJ whole genome shotgun (WGS) entry which is preliminary data.</text>
</comment>
<dbReference type="Proteomes" id="UP001595921">
    <property type="component" value="Unassembled WGS sequence"/>
</dbReference>
<gene>
    <name evidence="2" type="ORF">ACFO0N_14660</name>
</gene>
<dbReference type="PANTHER" id="PTHR43355">
    <property type="entry name" value="FLAVIN REDUCTASE (NADPH)"/>
    <property type="match status" value="1"/>
</dbReference>
<organism evidence="2 3">
    <name type="scientific">Halobium salinum</name>
    <dbReference type="NCBI Taxonomy" id="1364940"/>
    <lineage>
        <taxon>Archaea</taxon>
        <taxon>Methanobacteriati</taxon>
        <taxon>Methanobacteriota</taxon>
        <taxon>Stenosarchaea group</taxon>
        <taxon>Halobacteria</taxon>
        <taxon>Halobacteriales</taxon>
        <taxon>Haloferacaceae</taxon>
        <taxon>Halobium</taxon>
    </lineage>
</organism>
<sequence length="213" mass="22729">MKLAVFGASGRTGRPFVRQALGAGHEATAFVRDAEKLDGDVRDHDRVTVVEGDVCDAEAVAEAIEGADAVVSVLGHAEGSPDDVLTLAADHVLRGMERAGVSRLLWLSGAGVRTGKDPERTLGGRLMTGALKLVGGDLLADSKRAVERIVDSDTEWTVVRAPRLTDGERRGEYRTGYLQLGPRDSLSRADAADFLLRCAVEGEWTNEAPMASY</sequence>
<name>A0ABD5PE69_9EURY</name>
<dbReference type="Gene3D" id="3.40.50.720">
    <property type="entry name" value="NAD(P)-binding Rossmann-like Domain"/>
    <property type="match status" value="1"/>
</dbReference>
<proteinExistence type="predicted"/>
<dbReference type="SUPFAM" id="SSF51735">
    <property type="entry name" value="NAD(P)-binding Rossmann-fold domains"/>
    <property type="match status" value="1"/>
</dbReference>
<accession>A0ABD5PE69</accession>
<dbReference type="AlphaFoldDB" id="A0ABD5PE69"/>
<evidence type="ECO:0000313" key="2">
    <source>
        <dbReference type="EMBL" id="MFC4359186.1"/>
    </source>
</evidence>
<dbReference type="EMBL" id="JBHSDS010000008">
    <property type="protein sequence ID" value="MFC4359186.1"/>
    <property type="molecule type" value="Genomic_DNA"/>
</dbReference>
<feature type="domain" description="NAD(P)-binding" evidence="1">
    <location>
        <begin position="7"/>
        <end position="199"/>
    </location>
</feature>
<evidence type="ECO:0000313" key="3">
    <source>
        <dbReference type="Proteomes" id="UP001595921"/>
    </source>
</evidence>
<reference evidence="2 3" key="1">
    <citation type="journal article" date="2019" name="Int. J. Syst. Evol. Microbiol.">
        <title>The Global Catalogue of Microorganisms (GCM) 10K type strain sequencing project: providing services to taxonomists for standard genome sequencing and annotation.</title>
        <authorList>
            <consortium name="The Broad Institute Genomics Platform"/>
            <consortium name="The Broad Institute Genome Sequencing Center for Infectious Disease"/>
            <person name="Wu L."/>
            <person name="Ma J."/>
        </authorList>
    </citation>
    <scope>NUCLEOTIDE SEQUENCE [LARGE SCALE GENOMIC DNA]</scope>
    <source>
        <strain evidence="2 3">CGMCC 1.12553</strain>
    </source>
</reference>
<dbReference type="InterPro" id="IPR016040">
    <property type="entry name" value="NAD(P)-bd_dom"/>
</dbReference>
<keyword evidence="3" id="KW-1185">Reference proteome</keyword>
<dbReference type="InterPro" id="IPR051606">
    <property type="entry name" value="Polyketide_Oxido-like"/>
</dbReference>